<dbReference type="PANTHER" id="PTHR33744">
    <property type="entry name" value="CARBOHYDRATE DIACID REGULATOR"/>
    <property type="match status" value="1"/>
</dbReference>
<proteinExistence type="inferred from homology"/>
<gene>
    <name evidence="3" type="ORF">SM757_25470</name>
</gene>
<evidence type="ECO:0000256" key="1">
    <source>
        <dbReference type="ARBA" id="ARBA00006754"/>
    </source>
</evidence>
<dbReference type="InterPro" id="IPR029016">
    <property type="entry name" value="GAF-like_dom_sf"/>
</dbReference>
<dbReference type="RefSeq" id="WP_322467543.1">
    <property type="nucleotide sequence ID" value="NZ_JAXOJX010000054.1"/>
</dbReference>
<evidence type="ECO:0000259" key="2">
    <source>
        <dbReference type="SMART" id="SM00065"/>
    </source>
</evidence>
<reference evidence="3 4" key="1">
    <citation type="submission" date="2023-11" db="EMBL/GenBank/DDBJ databases">
        <title>Draft genome of Azohydromonas lata strain H1 (DSM1123), a polyhydroxyalkanoate producer.</title>
        <authorList>
            <person name="Traversa D."/>
            <person name="D'Addabbo P."/>
            <person name="Pazzani C."/>
            <person name="Manzari C."/>
            <person name="Chiara M."/>
            <person name="Scrascia M."/>
        </authorList>
    </citation>
    <scope>NUCLEOTIDE SEQUENCE [LARGE SCALE GENOMIC DNA]</scope>
    <source>
        <strain evidence="3 4">H1</strain>
    </source>
</reference>
<comment type="caution">
    <text evidence="3">The sequence shown here is derived from an EMBL/GenBank/DDBJ whole genome shotgun (WGS) entry which is preliminary data.</text>
</comment>
<organism evidence="3 4">
    <name type="scientific">Azohydromonas lata</name>
    <dbReference type="NCBI Taxonomy" id="45677"/>
    <lineage>
        <taxon>Bacteria</taxon>
        <taxon>Pseudomonadati</taxon>
        <taxon>Pseudomonadota</taxon>
        <taxon>Betaproteobacteria</taxon>
        <taxon>Burkholderiales</taxon>
        <taxon>Sphaerotilaceae</taxon>
        <taxon>Azohydromonas</taxon>
    </lineage>
</organism>
<accession>A0ABU5IM17</accession>
<dbReference type="InterPro" id="IPR041522">
    <property type="entry name" value="CdaR_GGDEF"/>
</dbReference>
<dbReference type="Pfam" id="PF13556">
    <property type="entry name" value="HTH_30"/>
    <property type="match status" value="1"/>
</dbReference>
<dbReference type="PANTHER" id="PTHR33744:SF1">
    <property type="entry name" value="DNA-BINDING TRANSCRIPTIONAL ACTIVATOR ADER"/>
    <property type="match status" value="1"/>
</dbReference>
<dbReference type="EMBL" id="JAXOJX010000054">
    <property type="protein sequence ID" value="MDZ5459937.1"/>
    <property type="molecule type" value="Genomic_DNA"/>
</dbReference>
<sequence length="656" mass="71857">MKLAVQNHGAEDMVRDLVKLLHRGAPADEFASRLAQVEKLPAGLPQKSTLAEMVRMAMAIQNRLDLLQQREQGMRAVIESAQDLSSHLDLPGLLRAVVSRARNLLGAHLAWLSSYAPEKHEFHVLVNDGALLQDTTHMVAREQAGVVGVIMATRMPFSTPDYLHDNRFTHDPELDATLRGEGIVALAGVPLIWNEEIVGLLFVADRYHRTHTALNTSILSALAAHAAVAIKNARAFEQAQSALAEAGRARLELERHILSVKSAAEAHEKMTALLAQGAPLSALCQALAQSLNAGVVVWDEGAQVISHGRAAEYPGSQAGGHFVLQGEHSLEITQALRQSRLAGRSRQAYQSQGETCTVMAVVGGNDVLGSVLLFHRQILDETAVSILERSANLMAIVLLSQERSEAVKSRDVSQLLRSLVSLRQDPPALLLDQARRFGLDLEQPVCLIAIEMDETKAAYAARRLRARPELAHTIFDEIDGLLVILCAATQAQDKLRTLQALGQPEFGRTYRGVISKPVSSPQGVPAVYATLRRAMAVLSRIGVQGSIIAQNEMALYSTLFETHDRESLDNFLEATLGPLLSYDQKRGSELTRTLLTYFDNNQNARTTAQRLKIHVNTVRQRLATVEELVGHLGQATRALEIHMALRLWNLGIAQPR</sequence>
<protein>
    <submittedName>
        <fullName evidence="3">GAF domain-containing protein</fullName>
    </submittedName>
</protein>
<dbReference type="InterPro" id="IPR051448">
    <property type="entry name" value="CdaR-like_regulators"/>
</dbReference>
<dbReference type="Gene3D" id="1.10.10.2840">
    <property type="entry name" value="PucR C-terminal helix-turn-helix domain"/>
    <property type="match status" value="1"/>
</dbReference>
<dbReference type="InterPro" id="IPR025736">
    <property type="entry name" value="PucR_C-HTH_dom"/>
</dbReference>
<evidence type="ECO:0000313" key="3">
    <source>
        <dbReference type="EMBL" id="MDZ5459937.1"/>
    </source>
</evidence>
<feature type="domain" description="GAF" evidence="2">
    <location>
        <begin position="89"/>
        <end position="240"/>
    </location>
</feature>
<keyword evidence="4" id="KW-1185">Reference proteome</keyword>
<dbReference type="InterPro" id="IPR003018">
    <property type="entry name" value="GAF"/>
</dbReference>
<dbReference type="Pfam" id="PF01590">
    <property type="entry name" value="GAF"/>
    <property type="match status" value="1"/>
</dbReference>
<comment type="similarity">
    <text evidence="1">Belongs to the CdaR family.</text>
</comment>
<dbReference type="Pfam" id="PF17853">
    <property type="entry name" value="GGDEF_2"/>
    <property type="match status" value="1"/>
</dbReference>
<dbReference type="Gene3D" id="3.30.450.40">
    <property type="match status" value="1"/>
</dbReference>
<dbReference type="Proteomes" id="UP001293718">
    <property type="component" value="Unassembled WGS sequence"/>
</dbReference>
<dbReference type="SUPFAM" id="SSF55781">
    <property type="entry name" value="GAF domain-like"/>
    <property type="match status" value="1"/>
</dbReference>
<dbReference type="SMART" id="SM00065">
    <property type="entry name" value="GAF"/>
    <property type="match status" value="1"/>
</dbReference>
<name>A0ABU5IM17_9BURK</name>
<evidence type="ECO:0000313" key="4">
    <source>
        <dbReference type="Proteomes" id="UP001293718"/>
    </source>
</evidence>
<dbReference type="InterPro" id="IPR042070">
    <property type="entry name" value="PucR_C-HTH_sf"/>
</dbReference>